<reference evidence="1" key="1">
    <citation type="journal article" date="2014" name="Int. J. Syst. Evol. Microbiol.">
        <title>Complete genome sequence of Corynebacterium casei LMG S-19264T (=DSM 44701T), isolated from a smear-ripened cheese.</title>
        <authorList>
            <consortium name="US DOE Joint Genome Institute (JGI-PGF)"/>
            <person name="Walter F."/>
            <person name="Albersmeier A."/>
            <person name="Kalinowski J."/>
            <person name="Ruckert C."/>
        </authorList>
    </citation>
    <scope>NUCLEOTIDE SEQUENCE</scope>
    <source>
        <strain evidence="1">JCM 4403</strain>
    </source>
</reference>
<dbReference type="EMBL" id="BMTU01000017">
    <property type="protein sequence ID" value="GGR04510.1"/>
    <property type="molecule type" value="Genomic_DNA"/>
</dbReference>
<dbReference type="PANTHER" id="PTHR33221:SF13">
    <property type="entry name" value="TRANSCRIPTIONAL REGULATOR-RELATED"/>
    <property type="match status" value="1"/>
</dbReference>
<dbReference type="Proteomes" id="UP000656732">
    <property type="component" value="Unassembled WGS sequence"/>
</dbReference>
<evidence type="ECO:0000313" key="2">
    <source>
        <dbReference type="Proteomes" id="UP000656732"/>
    </source>
</evidence>
<dbReference type="InterPro" id="IPR036388">
    <property type="entry name" value="WH-like_DNA-bd_sf"/>
</dbReference>
<organism evidence="1 2">
    <name type="scientific">Streptomyces pilosus</name>
    <dbReference type="NCBI Taxonomy" id="28893"/>
    <lineage>
        <taxon>Bacteria</taxon>
        <taxon>Bacillati</taxon>
        <taxon>Actinomycetota</taxon>
        <taxon>Actinomycetes</taxon>
        <taxon>Kitasatosporales</taxon>
        <taxon>Streptomycetaceae</taxon>
        <taxon>Streptomyces</taxon>
    </lineage>
</organism>
<dbReference type="PROSITE" id="PS51197">
    <property type="entry name" value="HTH_RRF2_2"/>
    <property type="match status" value="1"/>
</dbReference>
<dbReference type="InterPro" id="IPR030489">
    <property type="entry name" value="TR_Rrf2-type_CS"/>
</dbReference>
<dbReference type="Pfam" id="PF02082">
    <property type="entry name" value="Rrf2"/>
    <property type="match status" value="1"/>
</dbReference>
<evidence type="ECO:0000313" key="1">
    <source>
        <dbReference type="EMBL" id="GGR04510.1"/>
    </source>
</evidence>
<keyword evidence="2" id="KW-1185">Reference proteome</keyword>
<dbReference type="AlphaFoldDB" id="A0A918C4K2"/>
<name>A0A918C4K2_9ACTN</name>
<proteinExistence type="predicted"/>
<comment type="caution">
    <text evidence="1">The sequence shown here is derived from an EMBL/GenBank/DDBJ whole genome shotgun (WGS) entry which is preliminary data.</text>
</comment>
<dbReference type="InterPro" id="IPR036390">
    <property type="entry name" value="WH_DNA-bd_sf"/>
</dbReference>
<protein>
    <submittedName>
        <fullName evidence="1">Rrf2 family transcriptional regulator</fullName>
    </submittedName>
</protein>
<dbReference type="PROSITE" id="PS01332">
    <property type="entry name" value="HTH_RRF2_1"/>
    <property type="match status" value="1"/>
</dbReference>
<dbReference type="Gene3D" id="1.10.10.10">
    <property type="entry name" value="Winged helix-like DNA-binding domain superfamily/Winged helix DNA-binding domain"/>
    <property type="match status" value="1"/>
</dbReference>
<accession>A0A918C4K2</accession>
<dbReference type="NCBIfam" id="TIGR00738">
    <property type="entry name" value="rrf2_super"/>
    <property type="match status" value="1"/>
</dbReference>
<dbReference type="PANTHER" id="PTHR33221">
    <property type="entry name" value="WINGED HELIX-TURN-HELIX TRANSCRIPTIONAL REGULATOR, RRF2 FAMILY"/>
    <property type="match status" value="1"/>
</dbReference>
<sequence length="167" mass="18032">MRNVQDMKLREGVEWAVHCCINLSWLAPDRAVPAARLAEFHNLPAAYLNKQLHALGRAGVVSARSGPRGGFRLGREPEKITLMDVAVAIDGSAQAFLCTGIRHQGPAGGIAGPAGRRTPCTVAQAFSHAELAWRHQLASRTIADLADAVRQANPAAPDHVRSWFDRT</sequence>
<dbReference type="InterPro" id="IPR000944">
    <property type="entry name" value="Tscrpt_reg_Rrf2"/>
</dbReference>
<gene>
    <name evidence="1" type="ORF">GCM10010280_60610</name>
</gene>
<dbReference type="GO" id="GO:0005829">
    <property type="term" value="C:cytosol"/>
    <property type="evidence" value="ECO:0007669"/>
    <property type="project" value="TreeGrafter"/>
</dbReference>
<dbReference type="GO" id="GO:0003700">
    <property type="term" value="F:DNA-binding transcription factor activity"/>
    <property type="evidence" value="ECO:0007669"/>
    <property type="project" value="TreeGrafter"/>
</dbReference>
<reference evidence="1" key="2">
    <citation type="submission" date="2020-09" db="EMBL/GenBank/DDBJ databases">
        <authorList>
            <person name="Sun Q."/>
            <person name="Ohkuma M."/>
        </authorList>
    </citation>
    <scope>NUCLEOTIDE SEQUENCE</scope>
    <source>
        <strain evidence="1">JCM 4403</strain>
    </source>
</reference>
<dbReference type="SUPFAM" id="SSF46785">
    <property type="entry name" value="Winged helix' DNA-binding domain"/>
    <property type="match status" value="1"/>
</dbReference>